<accession>A0AAN8VAE7</accession>
<dbReference type="FunFam" id="2.160.20.10:FF:000013">
    <property type="entry name" value="Pectinesterase"/>
    <property type="match status" value="1"/>
</dbReference>
<evidence type="ECO:0000256" key="8">
    <source>
        <dbReference type="ARBA" id="ARBA00057335"/>
    </source>
</evidence>
<evidence type="ECO:0000256" key="3">
    <source>
        <dbReference type="ARBA" id="ARBA00013229"/>
    </source>
</evidence>
<feature type="signal peptide" evidence="9">
    <location>
        <begin position="1"/>
        <end position="24"/>
    </location>
</feature>
<feature type="domain" description="Pectinesterase catalytic" evidence="10">
    <location>
        <begin position="40"/>
        <end position="327"/>
    </location>
</feature>
<comment type="caution">
    <text evidence="11">The sequence shown here is derived from an EMBL/GenBank/DDBJ whole genome shotgun (WGS) entry which is preliminary data.</text>
</comment>
<evidence type="ECO:0000313" key="11">
    <source>
        <dbReference type="EMBL" id="KAK6930560.1"/>
    </source>
</evidence>
<dbReference type="Pfam" id="PF01095">
    <property type="entry name" value="Pectinesterase"/>
    <property type="match status" value="1"/>
</dbReference>
<evidence type="ECO:0000256" key="4">
    <source>
        <dbReference type="ARBA" id="ARBA00022801"/>
    </source>
</evidence>
<gene>
    <name evidence="11" type="ORF">RJ641_004654</name>
</gene>
<feature type="chain" id="PRO_5043000431" description="pectinesterase" evidence="9">
    <location>
        <begin position="25"/>
        <end position="339"/>
    </location>
</feature>
<dbReference type="EC" id="3.1.1.11" evidence="3"/>
<comment type="catalytic activity">
    <reaction evidence="7">
        <text>[(1-&gt;4)-alpha-D-galacturonosyl methyl ester](n) + n H2O = [(1-&gt;4)-alpha-D-galacturonosyl](n) + n methanol + n H(+)</text>
        <dbReference type="Rhea" id="RHEA:22380"/>
        <dbReference type="Rhea" id="RHEA-COMP:14570"/>
        <dbReference type="Rhea" id="RHEA-COMP:14573"/>
        <dbReference type="ChEBI" id="CHEBI:15377"/>
        <dbReference type="ChEBI" id="CHEBI:15378"/>
        <dbReference type="ChEBI" id="CHEBI:17790"/>
        <dbReference type="ChEBI" id="CHEBI:140522"/>
        <dbReference type="ChEBI" id="CHEBI:140523"/>
        <dbReference type="EC" id="3.1.1.11"/>
    </reaction>
</comment>
<dbReference type="PANTHER" id="PTHR31321:SF76">
    <property type="entry name" value="PECTINESTERASE 10-RELATED"/>
    <property type="match status" value="1"/>
</dbReference>
<keyword evidence="6" id="KW-0325">Glycoprotein</keyword>
<evidence type="ECO:0000313" key="12">
    <source>
        <dbReference type="Proteomes" id="UP001370490"/>
    </source>
</evidence>
<evidence type="ECO:0000256" key="7">
    <source>
        <dbReference type="ARBA" id="ARBA00047928"/>
    </source>
</evidence>
<comment type="similarity">
    <text evidence="2">Belongs to the pectinesterase family.</text>
</comment>
<organism evidence="11 12">
    <name type="scientific">Dillenia turbinata</name>
    <dbReference type="NCBI Taxonomy" id="194707"/>
    <lineage>
        <taxon>Eukaryota</taxon>
        <taxon>Viridiplantae</taxon>
        <taxon>Streptophyta</taxon>
        <taxon>Embryophyta</taxon>
        <taxon>Tracheophyta</taxon>
        <taxon>Spermatophyta</taxon>
        <taxon>Magnoliopsida</taxon>
        <taxon>eudicotyledons</taxon>
        <taxon>Gunneridae</taxon>
        <taxon>Pentapetalae</taxon>
        <taxon>Dilleniales</taxon>
        <taxon>Dilleniaceae</taxon>
        <taxon>Dillenia</taxon>
    </lineage>
</organism>
<sequence length="339" mass="38031">MLSHCWHQILGTIIFIMSFAVTNGRSLSNFNMFNGSYPVIMVDKARSGQFSTIQSAIDSIPSENTKWVIVKVKAGIYWEKVVIPQNKPFIVLQGEGMFKTKIVCDDHDNLLQSATFRVLANDFVAANIGFMNSYSHDAIAKNPSIQAAAALINGDRAAFYNCSFYGLQDTLWDNQGRHYFKGCYIEGAVDFICGNAQSIYKKCQISVIDKELGPKRIGYITAQRRSSATDGTAFVFEECKVKGNGKAFLGRAWGPYSAVLYYKSYLSDLVVPAGWDAWSARGHENNTMYAEHNNYGPGSDTSNRVPWMRKLDNNTLKRYTDLSFINSDRWIQSQPSITL</sequence>
<proteinExistence type="inferred from homology"/>
<keyword evidence="9" id="KW-0732">Signal</keyword>
<dbReference type="InterPro" id="IPR011050">
    <property type="entry name" value="Pectin_lyase_fold/virulence"/>
</dbReference>
<evidence type="ECO:0000259" key="10">
    <source>
        <dbReference type="Pfam" id="PF01095"/>
    </source>
</evidence>
<evidence type="ECO:0000256" key="1">
    <source>
        <dbReference type="ARBA" id="ARBA00005184"/>
    </source>
</evidence>
<evidence type="ECO:0000256" key="2">
    <source>
        <dbReference type="ARBA" id="ARBA00008891"/>
    </source>
</evidence>
<protein>
    <recommendedName>
        <fullName evidence="3">pectinesterase</fullName>
        <ecNumber evidence="3">3.1.1.11</ecNumber>
    </recommendedName>
</protein>
<dbReference type="Proteomes" id="UP001370490">
    <property type="component" value="Unassembled WGS sequence"/>
</dbReference>
<reference evidence="11 12" key="1">
    <citation type="submission" date="2023-12" db="EMBL/GenBank/DDBJ databases">
        <title>A high-quality genome assembly for Dillenia turbinata (Dilleniales).</title>
        <authorList>
            <person name="Chanderbali A."/>
        </authorList>
    </citation>
    <scope>NUCLEOTIDE SEQUENCE [LARGE SCALE GENOMIC DNA]</scope>
    <source>
        <strain evidence="11">LSX21</strain>
        <tissue evidence="11">Leaf</tissue>
    </source>
</reference>
<dbReference type="AlphaFoldDB" id="A0AAN8VAE7"/>
<dbReference type="EMBL" id="JBAMMX010000012">
    <property type="protein sequence ID" value="KAK6930560.1"/>
    <property type="molecule type" value="Genomic_DNA"/>
</dbReference>
<keyword evidence="12" id="KW-1185">Reference proteome</keyword>
<dbReference type="SUPFAM" id="SSF51126">
    <property type="entry name" value="Pectin lyase-like"/>
    <property type="match status" value="1"/>
</dbReference>
<dbReference type="PANTHER" id="PTHR31321">
    <property type="entry name" value="ACYL-COA THIOESTER HYDROLASE YBHC-RELATED"/>
    <property type="match status" value="1"/>
</dbReference>
<name>A0AAN8VAE7_9MAGN</name>
<dbReference type="InterPro" id="IPR012334">
    <property type="entry name" value="Pectin_lyas_fold"/>
</dbReference>
<keyword evidence="4" id="KW-0378">Hydrolase</keyword>
<evidence type="ECO:0000256" key="9">
    <source>
        <dbReference type="SAM" id="SignalP"/>
    </source>
</evidence>
<comment type="function">
    <text evidence="8">Acts in the modification of cell walls via demethylesterification of cell wall pectin.</text>
</comment>
<dbReference type="GO" id="GO:0042545">
    <property type="term" value="P:cell wall modification"/>
    <property type="evidence" value="ECO:0007669"/>
    <property type="project" value="InterPro"/>
</dbReference>
<dbReference type="GO" id="GO:0045490">
    <property type="term" value="P:pectin catabolic process"/>
    <property type="evidence" value="ECO:0007669"/>
    <property type="project" value="TreeGrafter"/>
</dbReference>
<dbReference type="GO" id="GO:0030599">
    <property type="term" value="F:pectinesterase activity"/>
    <property type="evidence" value="ECO:0007669"/>
    <property type="project" value="UniProtKB-EC"/>
</dbReference>
<dbReference type="InterPro" id="IPR000070">
    <property type="entry name" value="Pectinesterase_cat"/>
</dbReference>
<dbReference type="Gene3D" id="2.160.20.10">
    <property type="entry name" value="Single-stranded right-handed beta-helix, Pectin lyase-like"/>
    <property type="match status" value="1"/>
</dbReference>
<keyword evidence="5" id="KW-0063">Aspartyl esterase</keyword>
<evidence type="ECO:0000256" key="5">
    <source>
        <dbReference type="ARBA" id="ARBA00023085"/>
    </source>
</evidence>
<evidence type="ECO:0000256" key="6">
    <source>
        <dbReference type="ARBA" id="ARBA00023180"/>
    </source>
</evidence>
<comment type="pathway">
    <text evidence="1">Glycan metabolism; pectin degradation; 2-dehydro-3-deoxy-D-gluconate from pectin: step 1/5.</text>
</comment>